<organism evidence="2 3">
    <name type="scientific">Pseudomethylobacillus aquaticus</name>
    <dbReference type="NCBI Taxonomy" id="2676064"/>
    <lineage>
        <taxon>Bacteria</taxon>
        <taxon>Pseudomonadati</taxon>
        <taxon>Pseudomonadota</taxon>
        <taxon>Betaproteobacteria</taxon>
        <taxon>Nitrosomonadales</taxon>
        <taxon>Methylophilaceae</taxon>
        <taxon>Pseudomethylobacillus</taxon>
    </lineage>
</organism>
<dbReference type="PANTHER" id="PTHR47765">
    <property type="entry name" value="3'-5' EXONUCLEASE DOMAIN-CONTAINING PROTEIN"/>
    <property type="match status" value="1"/>
</dbReference>
<keyword evidence="2" id="KW-0540">Nuclease</keyword>
<protein>
    <submittedName>
        <fullName evidence="2">3'-5' exonuclease domain-containing protein 2</fullName>
    </submittedName>
</protein>
<comment type="caution">
    <text evidence="2">The sequence shown here is derived from an EMBL/GenBank/DDBJ whole genome shotgun (WGS) entry which is preliminary data.</text>
</comment>
<accession>A0A3N0V059</accession>
<dbReference type="SUPFAM" id="SSF53098">
    <property type="entry name" value="Ribonuclease H-like"/>
    <property type="match status" value="1"/>
</dbReference>
<reference evidence="2 3" key="1">
    <citation type="submission" date="2018-10" db="EMBL/GenBank/DDBJ databases">
        <authorList>
            <person name="Chen W.-M."/>
        </authorList>
    </citation>
    <scope>NUCLEOTIDE SEQUENCE [LARGE SCALE GENOMIC DNA]</scope>
    <source>
        <strain evidence="2 3">H-5</strain>
    </source>
</reference>
<dbReference type="EMBL" id="RJVP01000003">
    <property type="protein sequence ID" value="ROH86160.1"/>
    <property type="molecule type" value="Genomic_DNA"/>
</dbReference>
<dbReference type="GO" id="GO:0003676">
    <property type="term" value="F:nucleic acid binding"/>
    <property type="evidence" value="ECO:0007669"/>
    <property type="project" value="InterPro"/>
</dbReference>
<dbReference type="InterPro" id="IPR052408">
    <property type="entry name" value="Exonuclease_MUT-7-like"/>
</dbReference>
<evidence type="ECO:0000313" key="3">
    <source>
        <dbReference type="Proteomes" id="UP000275137"/>
    </source>
</evidence>
<evidence type="ECO:0000259" key="1">
    <source>
        <dbReference type="SMART" id="SM00474"/>
    </source>
</evidence>
<dbReference type="SMART" id="SM00474">
    <property type="entry name" value="35EXOc"/>
    <property type="match status" value="1"/>
</dbReference>
<keyword evidence="2" id="KW-0269">Exonuclease</keyword>
<dbReference type="CDD" id="cd06141">
    <property type="entry name" value="WRN_exo"/>
    <property type="match status" value="1"/>
</dbReference>
<evidence type="ECO:0000313" key="2">
    <source>
        <dbReference type="EMBL" id="ROH86160.1"/>
    </source>
</evidence>
<dbReference type="AlphaFoldDB" id="A0A3N0V059"/>
<feature type="domain" description="3'-5' exonuclease" evidence="1">
    <location>
        <begin position="26"/>
        <end position="200"/>
    </location>
</feature>
<keyword evidence="3" id="KW-1185">Reference proteome</keyword>
<dbReference type="InterPro" id="IPR036397">
    <property type="entry name" value="RNaseH_sf"/>
</dbReference>
<dbReference type="InterPro" id="IPR012337">
    <property type="entry name" value="RNaseH-like_sf"/>
</dbReference>
<name>A0A3N0V059_9PROT</name>
<dbReference type="GO" id="GO:0006139">
    <property type="term" value="P:nucleobase-containing compound metabolic process"/>
    <property type="evidence" value="ECO:0007669"/>
    <property type="project" value="InterPro"/>
</dbReference>
<dbReference type="Pfam" id="PF01612">
    <property type="entry name" value="DNA_pol_A_exo1"/>
    <property type="match status" value="1"/>
</dbReference>
<gene>
    <name evidence="2" type="ORF">ED236_06810</name>
</gene>
<dbReference type="InterPro" id="IPR002562">
    <property type="entry name" value="3'-5'_exonuclease_dom"/>
</dbReference>
<sequence>MTRPATPTKTELSLLEPYQGVSLAQIILPKSSTELAEALHHLALQRVVGFDTESRPTFKVGEDSGGPHLLQFATAERVYLFQLDSEAAIQAVRQLLGDEHLIKAGFGLKSDRSKIRQRLGMQVAAILDLNDVFRARGYHKEIGVRMAVAVLFGQRFAKSKSVTTSNWESKLLNDRQKLYAANDAYAALQVFQQLGMSEQAWAEFLA</sequence>
<dbReference type="GO" id="GO:0008408">
    <property type="term" value="F:3'-5' exonuclease activity"/>
    <property type="evidence" value="ECO:0007669"/>
    <property type="project" value="InterPro"/>
</dbReference>
<dbReference type="Gene3D" id="3.30.420.10">
    <property type="entry name" value="Ribonuclease H-like superfamily/Ribonuclease H"/>
    <property type="match status" value="1"/>
</dbReference>
<dbReference type="RefSeq" id="WP_123237220.1">
    <property type="nucleotide sequence ID" value="NZ_RJVP01000003.1"/>
</dbReference>
<proteinExistence type="predicted"/>
<keyword evidence="2" id="KW-0378">Hydrolase</keyword>
<dbReference type="PANTHER" id="PTHR47765:SF2">
    <property type="entry name" value="EXONUCLEASE MUT-7 HOMOLOG"/>
    <property type="match status" value="1"/>
</dbReference>
<dbReference type="Proteomes" id="UP000275137">
    <property type="component" value="Unassembled WGS sequence"/>
</dbReference>